<dbReference type="AlphaFoldDB" id="A0AA37MXX0"/>
<sequence length="184" mass="20471">MKGFERKETRFSLCGLNCGLCVMRTGGYCPGCGGGPGNQSCALARCSLTHGGPEFCWECAEYPCHRYEGFDRCDSFLSHSTRQRDIARARELGLPGYLAELDQRREILRQLMEGWNDGRRKTLFHTAAVLLPLEELQGVMAALPQGDALPIKERAKAAAALLEEAAARRGLSLKLRKRPEKEQK</sequence>
<proteinExistence type="predicted"/>
<comment type="caution">
    <text evidence="1">The sequence shown here is derived from an EMBL/GenBank/DDBJ whole genome shotgun (WGS) entry which is preliminary data.</text>
</comment>
<dbReference type="EMBL" id="BQKV01000001">
    <property type="protein sequence ID" value="GJN63390.1"/>
    <property type="molecule type" value="Genomic_DNA"/>
</dbReference>
<dbReference type="RefSeq" id="WP_238315416.1">
    <property type="nucleotide sequence ID" value="NZ_BQKV01000001.1"/>
</dbReference>
<name>A0AA37MXX0_9FIRM</name>
<keyword evidence="2" id="KW-1185">Reference proteome</keyword>
<organism evidence="1 2">
    <name type="scientific">Faecalibacterium gallinarum</name>
    <dbReference type="NCBI Taxonomy" id="2903556"/>
    <lineage>
        <taxon>Bacteria</taxon>
        <taxon>Bacillati</taxon>
        <taxon>Bacillota</taxon>
        <taxon>Clostridia</taxon>
        <taxon>Eubacteriales</taxon>
        <taxon>Oscillospiraceae</taxon>
        <taxon>Faecalibacterium</taxon>
    </lineage>
</organism>
<accession>A0AA37MXX0</accession>
<reference evidence="1" key="1">
    <citation type="journal article" date="2022" name="Int. J. Syst. Evol. Microbiol.">
        <title>Genome-based, phenotypic and chemotaxonomic classification of Faecalibacterium strains: proposal of three novel species Faecalibacterium duncaniae sp. nov., Faecalibacterium hattorii sp. nov. and Faecalibacterium gallinarum sp. nov. .</title>
        <authorList>
            <person name="Sakamoto M."/>
            <person name="Sakurai N."/>
            <person name="Tanno H."/>
            <person name="Iino T."/>
            <person name="Ohkuma M."/>
            <person name="Endo A."/>
        </authorList>
    </citation>
    <scope>NUCLEOTIDE SEQUENCE</scope>
    <source>
        <strain evidence="1">JCM 17207</strain>
    </source>
</reference>
<evidence type="ECO:0008006" key="3">
    <source>
        <dbReference type="Google" id="ProtNLM"/>
    </source>
</evidence>
<evidence type="ECO:0000313" key="2">
    <source>
        <dbReference type="Proteomes" id="UP001055185"/>
    </source>
</evidence>
<gene>
    <name evidence="1" type="ORF">JCM17207_00150</name>
</gene>
<dbReference type="Proteomes" id="UP001055185">
    <property type="component" value="Unassembled WGS sequence"/>
</dbReference>
<protein>
    <recommendedName>
        <fullName evidence="3">DUF3795 domain-containing protein</fullName>
    </recommendedName>
</protein>
<evidence type="ECO:0000313" key="1">
    <source>
        <dbReference type="EMBL" id="GJN63390.1"/>
    </source>
</evidence>